<dbReference type="GO" id="GO:0015031">
    <property type="term" value="P:protein transport"/>
    <property type="evidence" value="ECO:0007669"/>
    <property type="project" value="UniProtKB-KW"/>
</dbReference>
<evidence type="ECO:0000313" key="9">
    <source>
        <dbReference type="Proteomes" id="UP000559626"/>
    </source>
</evidence>
<comment type="subcellular location">
    <subcellularLocation>
        <location evidence="1">Cell membrane</location>
        <topology evidence="1">Single-pass membrane protein</topology>
    </subcellularLocation>
    <subcellularLocation>
        <location evidence="7">Cell membrane</location>
        <topology evidence="7">Single-pass type II membrane protein</topology>
    </subcellularLocation>
</comment>
<name>A0A7Y0FMX0_9BACT</name>
<evidence type="ECO:0000256" key="7">
    <source>
        <dbReference type="RuleBase" id="RU003879"/>
    </source>
</evidence>
<evidence type="ECO:0000256" key="1">
    <source>
        <dbReference type="ARBA" id="ARBA00004162"/>
    </source>
</evidence>
<organism evidence="8 9">
    <name type="scientific">Hymenobacter polaris</name>
    <dbReference type="NCBI Taxonomy" id="2682546"/>
    <lineage>
        <taxon>Bacteria</taxon>
        <taxon>Pseudomonadati</taxon>
        <taxon>Bacteroidota</taxon>
        <taxon>Cytophagia</taxon>
        <taxon>Cytophagales</taxon>
        <taxon>Hymenobacteraceae</taxon>
        <taxon>Hymenobacter</taxon>
    </lineage>
</organism>
<reference evidence="8 9" key="1">
    <citation type="submission" date="2020-04" db="EMBL/GenBank/DDBJ databases">
        <title>Hymenobacter polaris sp. nov., isolated from Arctic soil.</title>
        <authorList>
            <person name="Dahal R.H."/>
        </authorList>
    </citation>
    <scope>NUCLEOTIDE SEQUENCE [LARGE SCALE GENOMIC DNA]</scope>
    <source>
        <strain evidence="8 9">RP-2-7</strain>
    </source>
</reference>
<dbReference type="Pfam" id="PF02472">
    <property type="entry name" value="ExbD"/>
    <property type="match status" value="1"/>
</dbReference>
<keyword evidence="7" id="KW-0653">Protein transport</keyword>
<comment type="caution">
    <text evidence="8">The sequence shown here is derived from an EMBL/GenBank/DDBJ whole genome shotgun (WGS) entry which is preliminary data.</text>
</comment>
<sequence>MPKVKPHRTSPSLDMTPMVDLAFLLVTFFMLTTQFRPEDAVVVDPPSSTSDLRAPESDILTLTIDSKKRVFFGYDKAPVMAAALQAVGAKYGVSFTPTQIRQFSLLPNFGVPIQQLGSYLNKDNEQRKALNPGLPGIPYDSLNNQMVTWVLEARKANASLFKKPTYLAIKGDGDADVGTVQKVIKELQENDINRFNLVTSLEMKPSYVGK</sequence>
<dbReference type="InterPro" id="IPR003400">
    <property type="entry name" value="ExbD"/>
</dbReference>
<keyword evidence="7" id="KW-0813">Transport</keyword>
<dbReference type="AlphaFoldDB" id="A0A7Y0FMX0"/>
<proteinExistence type="inferred from homology"/>
<dbReference type="EMBL" id="JABBGH010000002">
    <property type="protein sequence ID" value="NML65865.1"/>
    <property type="molecule type" value="Genomic_DNA"/>
</dbReference>
<evidence type="ECO:0000256" key="5">
    <source>
        <dbReference type="ARBA" id="ARBA00022989"/>
    </source>
</evidence>
<comment type="similarity">
    <text evidence="2 7">Belongs to the ExbD/TolR family.</text>
</comment>
<evidence type="ECO:0000313" key="8">
    <source>
        <dbReference type="EMBL" id="NML65865.1"/>
    </source>
</evidence>
<evidence type="ECO:0000256" key="3">
    <source>
        <dbReference type="ARBA" id="ARBA00022475"/>
    </source>
</evidence>
<accession>A0A7Y0FMX0</accession>
<gene>
    <name evidence="8" type="ORF">HHL22_11680</name>
</gene>
<evidence type="ECO:0000256" key="4">
    <source>
        <dbReference type="ARBA" id="ARBA00022692"/>
    </source>
</evidence>
<dbReference type="PANTHER" id="PTHR30558:SF3">
    <property type="entry name" value="BIOPOLYMER TRANSPORT PROTEIN EXBD-RELATED"/>
    <property type="match status" value="1"/>
</dbReference>
<dbReference type="Proteomes" id="UP000559626">
    <property type="component" value="Unassembled WGS sequence"/>
</dbReference>
<keyword evidence="3" id="KW-1003">Cell membrane</keyword>
<dbReference type="GO" id="GO:0005886">
    <property type="term" value="C:plasma membrane"/>
    <property type="evidence" value="ECO:0007669"/>
    <property type="project" value="UniProtKB-SubCell"/>
</dbReference>
<keyword evidence="4 7" id="KW-0812">Transmembrane</keyword>
<evidence type="ECO:0000256" key="2">
    <source>
        <dbReference type="ARBA" id="ARBA00005811"/>
    </source>
</evidence>
<dbReference type="GO" id="GO:0022857">
    <property type="term" value="F:transmembrane transporter activity"/>
    <property type="evidence" value="ECO:0007669"/>
    <property type="project" value="InterPro"/>
</dbReference>
<keyword evidence="5" id="KW-1133">Transmembrane helix</keyword>
<keyword evidence="6" id="KW-0472">Membrane</keyword>
<dbReference type="RefSeq" id="WP_169531456.1">
    <property type="nucleotide sequence ID" value="NZ_JABBGH010000002.1"/>
</dbReference>
<keyword evidence="9" id="KW-1185">Reference proteome</keyword>
<evidence type="ECO:0000256" key="6">
    <source>
        <dbReference type="ARBA" id="ARBA00023136"/>
    </source>
</evidence>
<dbReference type="PANTHER" id="PTHR30558">
    <property type="entry name" value="EXBD MEMBRANE COMPONENT OF PMF-DRIVEN MACROMOLECULE IMPORT SYSTEM"/>
    <property type="match status" value="1"/>
</dbReference>
<protein>
    <submittedName>
        <fullName evidence="8">Biopolymer transporter ExbD</fullName>
    </submittedName>
</protein>